<dbReference type="CDD" id="cd05289">
    <property type="entry name" value="MDR_like_2"/>
    <property type="match status" value="1"/>
</dbReference>
<dbReference type="Gene3D" id="3.40.50.720">
    <property type="entry name" value="NAD(P)-binding Rossmann-like Domain"/>
    <property type="match status" value="1"/>
</dbReference>
<dbReference type="InterPro" id="IPR050700">
    <property type="entry name" value="YIM1/Zinc_Alcohol_DH_Fams"/>
</dbReference>
<keyword evidence="3" id="KW-1185">Reference proteome</keyword>
<name>A0A3D8YHU5_9BACT</name>
<protein>
    <submittedName>
        <fullName evidence="2">NADP-dependent oxidoreductase</fullName>
    </submittedName>
</protein>
<reference evidence="2 3" key="1">
    <citation type="submission" date="2018-07" db="EMBL/GenBank/DDBJ databases">
        <title>Dyadobacter roseus sp. nov., isolated from rose rhizosphere soil.</title>
        <authorList>
            <person name="Chen L."/>
        </authorList>
    </citation>
    <scope>NUCLEOTIDE SEQUENCE [LARGE SCALE GENOMIC DNA]</scope>
    <source>
        <strain evidence="2 3">RS19</strain>
    </source>
</reference>
<comment type="caution">
    <text evidence="2">The sequence shown here is derived from an EMBL/GenBank/DDBJ whole genome shotgun (WGS) entry which is preliminary data.</text>
</comment>
<dbReference type="OrthoDB" id="648910at2"/>
<dbReference type="InterPro" id="IPR036291">
    <property type="entry name" value="NAD(P)-bd_dom_sf"/>
</dbReference>
<dbReference type="RefSeq" id="WP_115830188.1">
    <property type="nucleotide sequence ID" value="NZ_QNUL01000004.1"/>
</dbReference>
<dbReference type="EMBL" id="QNUL01000004">
    <property type="protein sequence ID" value="REA62889.1"/>
    <property type="molecule type" value="Genomic_DNA"/>
</dbReference>
<dbReference type="AlphaFoldDB" id="A0A3D8YHU5"/>
<feature type="domain" description="Enoyl reductase (ER)" evidence="1">
    <location>
        <begin position="10"/>
        <end position="313"/>
    </location>
</feature>
<dbReference type="PANTHER" id="PTHR11695">
    <property type="entry name" value="ALCOHOL DEHYDROGENASE RELATED"/>
    <property type="match status" value="1"/>
</dbReference>
<dbReference type="Gene3D" id="3.90.180.10">
    <property type="entry name" value="Medium-chain alcohol dehydrogenases, catalytic domain"/>
    <property type="match status" value="1"/>
</dbReference>
<accession>A0A3D8YHU5</accession>
<gene>
    <name evidence="2" type="ORF">DSL64_08195</name>
</gene>
<dbReference type="Pfam" id="PF13602">
    <property type="entry name" value="ADH_zinc_N_2"/>
    <property type="match status" value="1"/>
</dbReference>
<dbReference type="SUPFAM" id="SSF50129">
    <property type="entry name" value="GroES-like"/>
    <property type="match status" value="1"/>
</dbReference>
<dbReference type="SUPFAM" id="SSF51735">
    <property type="entry name" value="NAD(P)-binding Rossmann-fold domains"/>
    <property type="match status" value="1"/>
</dbReference>
<evidence type="ECO:0000313" key="3">
    <source>
        <dbReference type="Proteomes" id="UP000256373"/>
    </source>
</evidence>
<dbReference type="Pfam" id="PF08240">
    <property type="entry name" value="ADH_N"/>
    <property type="match status" value="1"/>
</dbReference>
<evidence type="ECO:0000313" key="2">
    <source>
        <dbReference type="EMBL" id="REA62889.1"/>
    </source>
</evidence>
<sequence length="315" mass="33760">MKAIVLEGFGGVDQLKYVDMEKPAIKSGEVLVRVKAISINPVDVKVRSGKAPLAKDLAGRNPLILGWDVSGEVAETGSEVTRFTVGDQVFGMVNFAGHGKAYAEYVAAAADHLTLKPSNISHIQAAASTLAALTAWQAFTCYGKLRSTDTVLIHAAAGGVGHFAVQIAKHIGAQVIATSSGANRDFVLELGADQHIDYRKNQFEQILDDIDFVLESVGGENFQKSVRVLKPFGTIVTLPSGHSADDELAAKEKKLHACYFMSVFSSGADMDFIASLLREGSLKPHVSHVFDFDQIAQAHQQIQTGRTVGKVIVTL</sequence>
<dbReference type="GO" id="GO:0016491">
    <property type="term" value="F:oxidoreductase activity"/>
    <property type="evidence" value="ECO:0007669"/>
    <property type="project" value="InterPro"/>
</dbReference>
<dbReference type="InterPro" id="IPR013154">
    <property type="entry name" value="ADH-like_N"/>
</dbReference>
<organism evidence="2 3">
    <name type="scientific">Dyadobacter luteus</name>
    <dbReference type="NCBI Taxonomy" id="2259619"/>
    <lineage>
        <taxon>Bacteria</taxon>
        <taxon>Pseudomonadati</taxon>
        <taxon>Bacteroidota</taxon>
        <taxon>Cytophagia</taxon>
        <taxon>Cytophagales</taxon>
        <taxon>Spirosomataceae</taxon>
        <taxon>Dyadobacter</taxon>
    </lineage>
</organism>
<dbReference type="PANTHER" id="PTHR11695:SF294">
    <property type="entry name" value="RETICULON-4-INTERACTING PROTEIN 1, MITOCHONDRIAL"/>
    <property type="match status" value="1"/>
</dbReference>
<proteinExistence type="predicted"/>
<dbReference type="InterPro" id="IPR020843">
    <property type="entry name" value="ER"/>
</dbReference>
<dbReference type="SMART" id="SM00829">
    <property type="entry name" value="PKS_ER"/>
    <property type="match status" value="1"/>
</dbReference>
<dbReference type="Proteomes" id="UP000256373">
    <property type="component" value="Unassembled WGS sequence"/>
</dbReference>
<evidence type="ECO:0000259" key="1">
    <source>
        <dbReference type="SMART" id="SM00829"/>
    </source>
</evidence>
<dbReference type="InterPro" id="IPR011032">
    <property type="entry name" value="GroES-like_sf"/>
</dbReference>